<evidence type="ECO:0008006" key="4">
    <source>
        <dbReference type="Google" id="ProtNLM"/>
    </source>
</evidence>
<evidence type="ECO:0000256" key="1">
    <source>
        <dbReference type="SAM" id="SignalP"/>
    </source>
</evidence>
<keyword evidence="3" id="KW-1185">Reference proteome</keyword>
<feature type="signal peptide" evidence="1">
    <location>
        <begin position="1"/>
        <end position="43"/>
    </location>
</feature>
<evidence type="ECO:0000313" key="2">
    <source>
        <dbReference type="EMBL" id="GAA2052784.1"/>
    </source>
</evidence>
<accession>A0ABP5GSH7</accession>
<dbReference type="RefSeq" id="WP_344670035.1">
    <property type="nucleotide sequence ID" value="NZ_BAAAQN010000055.1"/>
</dbReference>
<feature type="chain" id="PRO_5046849328" description="DUF4333 domain-containing protein" evidence="1">
    <location>
        <begin position="44"/>
        <end position="225"/>
    </location>
</feature>
<proteinExistence type="predicted"/>
<comment type="caution">
    <text evidence="2">The sequence shown here is derived from an EMBL/GenBank/DDBJ whole genome shotgun (WGS) entry which is preliminary data.</text>
</comment>
<keyword evidence="1" id="KW-0732">Signal</keyword>
<dbReference type="Proteomes" id="UP001500751">
    <property type="component" value="Unassembled WGS sequence"/>
</dbReference>
<organism evidence="2 3">
    <name type="scientific">Catenulispora yoronensis</name>
    <dbReference type="NCBI Taxonomy" id="450799"/>
    <lineage>
        <taxon>Bacteria</taxon>
        <taxon>Bacillati</taxon>
        <taxon>Actinomycetota</taxon>
        <taxon>Actinomycetes</taxon>
        <taxon>Catenulisporales</taxon>
        <taxon>Catenulisporaceae</taxon>
        <taxon>Catenulispora</taxon>
    </lineage>
</organism>
<gene>
    <name evidence="2" type="ORF">GCM10009839_70470</name>
</gene>
<sequence length="225" mass="23894">MAVSKPGSRRRDRRCRIHRIRRGSGSAAAAVLVAVLMAGFASACGGDDRPAPIPADYHGVPVAAEKFNGAVPSGGPGSAVMATPLAELARQMENSLAGQLGSYQPVQPDCAASLVFDGTYKSFTCDAKWQNLSVPFQVSIEGNAKPYFTIASRQAKGLLTLDSVRRQWGRSGYGKVLSCDSTIPAAVLVPFDTPTPYRCVADGELYHVEIISDTTMLQQVAFDQG</sequence>
<evidence type="ECO:0000313" key="3">
    <source>
        <dbReference type="Proteomes" id="UP001500751"/>
    </source>
</evidence>
<dbReference type="EMBL" id="BAAAQN010000055">
    <property type="protein sequence ID" value="GAA2052784.1"/>
    <property type="molecule type" value="Genomic_DNA"/>
</dbReference>
<protein>
    <recommendedName>
        <fullName evidence="4">DUF4333 domain-containing protein</fullName>
    </recommendedName>
</protein>
<reference evidence="3" key="1">
    <citation type="journal article" date="2019" name="Int. J. Syst. Evol. Microbiol.">
        <title>The Global Catalogue of Microorganisms (GCM) 10K type strain sequencing project: providing services to taxonomists for standard genome sequencing and annotation.</title>
        <authorList>
            <consortium name="The Broad Institute Genomics Platform"/>
            <consortium name="The Broad Institute Genome Sequencing Center for Infectious Disease"/>
            <person name="Wu L."/>
            <person name="Ma J."/>
        </authorList>
    </citation>
    <scope>NUCLEOTIDE SEQUENCE [LARGE SCALE GENOMIC DNA]</scope>
    <source>
        <strain evidence="3">JCM 16014</strain>
    </source>
</reference>
<name>A0ABP5GSH7_9ACTN</name>